<evidence type="ECO:0000256" key="3">
    <source>
        <dbReference type="ARBA" id="ARBA00022801"/>
    </source>
</evidence>
<keyword evidence="3 4" id="KW-0378">Hydrolase</keyword>
<sequence>MMTAAPTLLTNIRIPGCAEVQRLWLDAAGIVQSIEPMSQTFDRLPPPQLRMIDLQGDWLSLGGIDLQINGALGLAFPEVQASDRNRLLAICRRLWEQGVDAFTPTLVTSSIAQFRQAIEAIADFVAQPLPPRHAKILGLHLEGPCLAESKRGAHPQEHLQPLTVEVLSEICGDHLAQIRIVTLAPELDPTGEAIAWLRQQGVIVSLGHSQATAEQAQVAFQQGATMVTHAFNAMPPLHHRQPGLLGAALTTDTVFAGLIADGQHIDPIMLKLLLRAGEGDRRLFLVSDALAPLGLPDGQYPWDERQITVTAGTCRLEDGTLAGTTLPLLAGVQNLVRWQVCEPETAIMLATLAPLRALGVDWSDPRLLYLSRPVCQLLRWHQSDTGELTWQRLCENDELPTPTSI</sequence>
<feature type="binding site" evidence="7">
    <location>
        <position position="208"/>
    </location>
    <ligand>
        <name>Zn(2+)</name>
        <dbReference type="ChEBI" id="CHEBI:29105"/>
    </ligand>
</feature>
<feature type="binding site" evidence="6">
    <location>
        <begin position="232"/>
        <end position="233"/>
    </location>
    <ligand>
        <name>substrate</name>
    </ligand>
</feature>
<dbReference type="KEGG" id="syc:syc1078_d"/>
<evidence type="ECO:0000256" key="5">
    <source>
        <dbReference type="PIRSR" id="PIRSR038994-1"/>
    </source>
</evidence>
<evidence type="ECO:0000256" key="2">
    <source>
        <dbReference type="ARBA" id="ARBA00022723"/>
    </source>
</evidence>
<keyword evidence="4" id="KW-0119">Carbohydrate metabolism</keyword>
<evidence type="ECO:0000256" key="7">
    <source>
        <dbReference type="PIRSR" id="PIRSR038994-3"/>
    </source>
</evidence>
<name>A0A0H3K573_SYNP6</name>
<evidence type="ECO:0000313" key="9">
    <source>
        <dbReference type="Proteomes" id="UP000001175"/>
    </source>
</evidence>
<dbReference type="GO" id="GO:0008448">
    <property type="term" value="F:N-acetylglucosamine-6-phosphate deacetylase activity"/>
    <property type="evidence" value="ECO:0007669"/>
    <property type="project" value="InterPro"/>
</dbReference>
<dbReference type="RefSeq" id="WP_011243389.1">
    <property type="nucleotide sequence ID" value="NC_006576.1"/>
</dbReference>
<dbReference type="SUPFAM" id="SSF51556">
    <property type="entry name" value="Metallo-dependent hydrolases"/>
    <property type="match status" value="1"/>
</dbReference>
<feature type="binding site" evidence="6">
    <location>
        <position position="153"/>
    </location>
    <ligand>
        <name>substrate</name>
    </ligand>
</feature>
<dbReference type="InterPro" id="IPR003764">
    <property type="entry name" value="GlcNAc_6-P_deAcase"/>
</dbReference>
<feature type="binding site" evidence="7">
    <location>
        <position position="229"/>
    </location>
    <ligand>
        <name>Zn(2+)</name>
        <dbReference type="ChEBI" id="CHEBI:29105"/>
    </ligand>
</feature>
<dbReference type="Gene3D" id="3.20.20.140">
    <property type="entry name" value="Metal-dependent hydrolases"/>
    <property type="match status" value="1"/>
</dbReference>
<dbReference type="PIRSF" id="PIRSF038994">
    <property type="entry name" value="NagA"/>
    <property type="match status" value="1"/>
</dbReference>
<feature type="binding site" evidence="7">
    <location>
        <position position="142"/>
    </location>
    <ligand>
        <name>Zn(2+)</name>
        <dbReference type="ChEBI" id="CHEBI:29105"/>
    </ligand>
</feature>
<feature type="binding site" evidence="6">
    <location>
        <position position="240"/>
    </location>
    <ligand>
        <name>substrate</name>
    </ligand>
</feature>
<feature type="binding site" evidence="6">
    <location>
        <position position="264"/>
    </location>
    <ligand>
        <name>substrate</name>
    </ligand>
</feature>
<evidence type="ECO:0000256" key="6">
    <source>
        <dbReference type="PIRSR" id="PIRSR038994-2"/>
    </source>
</evidence>
<dbReference type="EMBL" id="AP008231">
    <property type="protein sequence ID" value="BAD79268.1"/>
    <property type="molecule type" value="Genomic_DNA"/>
</dbReference>
<dbReference type="InterPro" id="IPR032466">
    <property type="entry name" value="Metal_Hydrolase"/>
</dbReference>
<dbReference type="eggNOG" id="COG1820">
    <property type="taxonomic scope" value="Bacteria"/>
</dbReference>
<organism evidence="8 9">
    <name type="scientific">Synechococcus sp. (strain ATCC 27144 / PCC 6301 / SAUG 1402/1)</name>
    <name type="common">Anacystis nidulans</name>
    <dbReference type="NCBI Taxonomy" id="269084"/>
    <lineage>
        <taxon>Bacteria</taxon>
        <taxon>Bacillati</taxon>
        <taxon>Cyanobacteriota</taxon>
        <taxon>Cyanophyceae</taxon>
        <taxon>Synechococcales</taxon>
        <taxon>Synechococcaceae</taxon>
        <taxon>Synechococcus</taxon>
    </lineage>
</organism>
<evidence type="ECO:0000256" key="4">
    <source>
        <dbReference type="PIRNR" id="PIRNR038994"/>
    </source>
</evidence>
<dbReference type="PANTHER" id="PTHR11113">
    <property type="entry name" value="N-ACETYLGLUCOSAMINE-6-PHOSPHATE DEACETYLASE"/>
    <property type="match status" value="1"/>
</dbReference>
<comment type="cofactor">
    <cofactor evidence="7">
        <name>a divalent metal cation</name>
        <dbReference type="ChEBI" id="CHEBI:60240"/>
    </cofactor>
    <text evidence="7">Binds 1 divalent metal cation per subunit.</text>
</comment>
<dbReference type="CDD" id="cd00854">
    <property type="entry name" value="NagA"/>
    <property type="match status" value="1"/>
</dbReference>
<reference evidence="8 9" key="1">
    <citation type="journal article" date="2007" name="Photosyn. Res.">
        <title>Complete nucleotide sequence of the freshwater unicellular cyanobacterium Synechococcus elongatus PCC 6301 chromosome: gene content and organization.</title>
        <authorList>
            <person name="Sugita C."/>
            <person name="Ogata K."/>
            <person name="Shikata M."/>
            <person name="Jikuya H."/>
            <person name="Takano J."/>
            <person name="Furumichi M."/>
            <person name="Kanehisa M."/>
            <person name="Omata T."/>
            <person name="Sugiura M."/>
            <person name="Sugita M."/>
        </authorList>
    </citation>
    <scope>NUCLEOTIDE SEQUENCE [LARGE SCALE GENOMIC DNA]</scope>
    <source>
        <strain evidence="9">ATCC 27144 / PCC 6301 / SAUG 1402/1</strain>
    </source>
</reference>
<proteinExistence type="inferred from homology"/>
<evidence type="ECO:0000313" key="8">
    <source>
        <dbReference type="EMBL" id="BAD79268.1"/>
    </source>
</evidence>
<dbReference type="GO" id="GO:0006046">
    <property type="term" value="P:N-acetylglucosamine catabolic process"/>
    <property type="evidence" value="ECO:0007669"/>
    <property type="project" value="TreeGrafter"/>
</dbReference>
<protein>
    <submittedName>
        <fullName evidence="8">N-acetylglucosamine-6-phosphate deacetylase</fullName>
    </submittedName>
</protein>
<dbReference type="AlphaFoldDB" id="A0A0H3K573"/>
<dbReference type="Proteomes" id="UP000001175">
    <property type="component" value="Chromosome"/>
</dbReference>
<keyword evidence="2 7" id="KW-0479">Metal-binding</keyword>
<dbReference type="GO" id="GO:0046872">
    <property type="term" value="F:metal ion binding"/>
    <property type="evidence" value="ECO:0007669"/>
    <property type="project" value="UniProtKB-KW"/>
</dbReference>
<evidence type="ECO:0000256" key="1">
    <source>
        <dbReference type="ARBA" id="ARBA00010716"/>
    </source>
</evidence>
<comment type="similarity">
    <text evidence="1 4">Belongs to the metallo-dependent hydrolases superfamily. NagA family.</text>
</comment>
<feature type="binding site" evidence="6">
    <location>
        <begin position="321"/>
        <end position="323"/>
    </location>
    <ligand>
        <name>substrate</name>
    </ligand>
</feature>
<gene>
    <name evidence="8" type="primary">nagA</name>
    <name evidence="8" type="ordered locus">syc1078_d</name>
</gene>
<feature type="active site" description="Proton donor/acceptor" evidence="5">
    <location>
        <position position="288"/>
    </location>
</feature>
<dbReference type="GeneID" id="72429262"/>
<accession>A0A0H3K573</accession>
<dbReference type="NCBIfam" id="TIGR00221">
    <property type="entry name" value="nagA"/>
    <property type="match status" value="1"/>
</dbReference>
<dbReference type="PANTHER" id="PTHR11113:SF14">
    <property type="entry name" value="N-ACETYLGLUCOSAMINE-6-PHOSPHATE DEACETYLASE"/>
    <property type="match status" value="1"/>
</dbReference>